<accession>D2V4A3</accession>
<dbReference type="SUPFAM" id="SSF50978">
    <property type="entry name" value="WD40 repeat-like"/>
    <property type="match status" value="3"/>
</dbReference>
<evidence type="ECO:0000256" key="8">
    <source>
        <dbReference type="SAM" id="MobiDB-lite"/>
    </source>
</evidence>
<dbReference type="InterPro" id="IPR015943">
    <property type="entry name" value="WD40/YVTN_repeat-like_dom_sf"/>
</dbReference>
<feature type="compositionally biased region" description="Basic and acidic residues" evidence="8">
    <location>
        <begin position="2263"/>
        <end position="2276"/>
    </location>
</feature>
<evidence type="ECO:0000256" key="6">
    <source>
        <dbReference type="ARBA" id="ARBA00038255"/>
    </source>
</evidence>
<organism evidence="10">
    <name type="scientific">Naegleria gruberi</name>
    <name type="common">Amoeba</name>
    <dbReference type="NCBI Taxonomy" id="5762"/>
    <lineage>
        <taxon>Eukaryota</taxon>
        <taxon>Discoba</taxon>
        <taxon>Heterolobosea</taxon>
        <taxon>Tetramitia</taxon>
        <taxon>Eutetramitia</taxon>
        <taxon>Vahlkampfiidae</taxon>
        <taxon>Naegleria</taxon>
    </lineage>
</organism>
<keyword evidence="2" id="KW-0963">Cytoplasm</keyword>
<sequence length="2591" mass="294153">MTQSSSGNLLHNSDENNQYKEYSLRSEVSIFDKKIYMGPIHCICFSRSNSSILYAGIGPNLHIFNAYSGRELYRVKLFEKGGSIKGIKFLEIEQQETSGNNLCENLIVFGQKRLKIVQLKIEENNGKEEVSCYVANYGEMCDWILDVIDTTLSLDNSSRCLALGYAHNFVEVISFDLKNLNPFGEMKHLTTIEENFSLTILTSFRSYPNCLLYSMSLFMSQSENPISTVNDIIDRVDVASGTVFNQVIVWNAKFNTKDTVITLKGHDGVLFHVEWAKDGKMLCSTSDDRTLILWKFDEKPFSNTGQVGEKFSYKSITFFGHTARVWHCKFTQNFIVSASEDATIRIWDYEGNCVSTLQGHIGRNVWRVDVDRDEQIIASGGGDSSVKLWSLKRIKDFAVVHETLTLPNMNTAVLKKQADMVRCMHANNHLVYVGTKRGIVFEINMLLGQHREVFNISSTLSQNTLLTVIKCSPCGNFLAIGSSDGNCLIIDLKTNELRVKFSPFGTRILSIFWVTNLDSTFSLYFTSPMGIVKCMRMVPIEHILTIEEGAQYTMKGKVQTMCAVRDEKIILTGDDNGFVHILRVNDTIQEYSPEFLVKSHTDQVCDIKFINRNNIYSVGRDGTICFYDMVEDENGLLSLVKHGQEKMKSIIPIMDKVYVIEKVETTGDYKLLVGCADFVDTIPASSFNKKETEIILLGFYGAHFIVYNYSKRFRVASCQCGASRGIYNLDYSDIYGTNQLCFSASFFRDSQIQHFREKQESSLTLFKNQTPFTQFHGREVLNAIHWKSNDGSLRILTSSEDTKIRLLSYPKEDESLSLSLNTMSILNGHESSVKELVLANISGNSGGKEQLIIWRLEEHVDSEGYSTITSGTLLNIGLTKQYLPLFHPQIYNDHILRKETTEIDTSKSYLVKNKTRMDVINFRILALETFSTDDKELIIFTGSSDGLIKIFKTENQLTQLKPLGCSSPHTGPVMSLSSIVIGNTRLLFSGSTNGKIYCFRIPEFSSSDLTVIQPFFECEVHQSGVNCISIALSENPNTIHIATGGDDQSVNLAVLKYENDSLEILRNMHIESVHSSAVSGIYTNGKNSIISISIDQRLNMYKISSTEDAFEIVASCMSELRRQEIDVVTPLVPILITRREDDDEDEAFLTLRFSSQVGYNVIEPHSNDIFNSIHVGIKNPYQNYITTAEALNTLLVLLNQLQEISAKFVSIWFVDVIECLVSPHKTNNTKFKISERDLAEISKSLLASIEDYQKMLKQNLTVPVYETTQIQLKAITNNNGATLNWNQILPEITNRQQIIGFKAWGYILYFLQKNISKENVLSNLNEIIKPKLALRSEDSQASSSQSSKTMEIVNNMLVCECIEYSWTMLIQLMSSHSKIHAKGRLALLLKPLLAPLKTAAQGYSNPSDRKLREICYQKIILHLLPEADKEISLFFEHLLKPLFTAVASKETADYALQEQLVLFLGQWLYNDQRDNFKARKKRVEALSQDDLDEDVVYRHFLTGSTFVNDISFLVRKDFAYLFSASCLKQDGLFICQPNTKASDALQRLEFFASNIKVFFNTFFYKLVAGLVQSFNVDTTDQTIENSKRFSKTLNFYFRSLCQVIVSYLRNVPRDMKESDAEKYSSLLVQLITGLLTFCVENVLHYSTSDSSPMLEEWIQEMSSAFIKSFVECFPVNLLISGTCNSIKVFIDVKAITSGIKDSLKPPELKKSPFFALIYCLYRLAFSAFNNSPTKQYGDKICEMINNSVTMLCNRVLVDLLTIPNLYNDSIDLITTHQEVCVVSKTISSDTIGLTKLLECQMILWKKYCSSIRDEIRAVDTCFSLMISKTGDANLPNTSTETLQKRKKQAQELKAYLCKQNPENQKQTDSGLTSKVLTPEFLPLLEKLIFYPFDLFGCKLTLNGNIMSDDIKPEFSIEAHQKVINTILSNDSEILHILKEMLVLFGNVTSNTNMPPFHYISKHLKNNLSHHHLQKISEDLLEKLNCQYLCILSEIEKEDINGITSTSYVLMRSWILFGTKILSLLCTVCHESQRFKVSILSIPSGKSTIHNLQLLLKTFVWMIFDYRRQFSKLSDPFFDLITQLMSELKNILTLSRSAQHAIQFAQEYAEEILFDKDFTTLFELQGSFLSRKNQSVVYSTEEMLQFATLCENIWEGVFNQVSKWCLQDGVVFDQNMLNQMEKVLVIGLDSKRNSKVKRITTQFWISYFSQSKTSLNYSPSLKQAFSNLLQKGEISKADLPNFPFEESDLPKPAMQAPTIVATTENKDNKRKRAEEVKQEEEQIALKEEVEERTESNKKKLKLTKSQKEKMRERKETRLVVPEMNPSLLSSSLLSIDDSDEEVEVKVKKETVNNLLNISDIVSAPVVVNNNLAPNNLLNDSSMIDIKDIPITPKKENGERVINLITPDFNRALELSPIMKEEEKENSSSVEDLFSKLESGCTPKQSNSSSSCSITFTAPENQVKIEKPDVQLTSVGESTPEKTSIEDDETQITQTSAQKHSSPNMNNVAITPILKKSPIRPHQPIEPTSERMEKKKQVRFVSDHNLTFTEHLTTLETLISTRNLDDLFSSKEEKARAAQKLHALLGKFLLKEE</sequence>
<dbReference type="GO" id="GO:0005737">
    <property type="term" value="C:cytoplasm"/>
    <property type="evidence" value="ECO:0007669"/>
    <property type="project" value="UniProtKB-SubCell"/>
</dbReference>
<dbReference type="STRING" id="5762.D2V4A3"/>
<dbReference type="EMBL" id="GG738851">
    <property type="protein sequence ID" value="EFC48482.1"/>
    <property type="molecule type" value="Genomic_DNA"/>
</dbReference>
<dbReference type="KEGG" id="ngr:NAEGRDRAFT_57086"/>
<feature type="repeat" description="WD" evidence="7">
    <location>
        <begin position="318"/>
        <end position="350"/>
    </location>
</feature>
<dbReference type="eggNOG" id="KOG0974">
    <property type="taxonomic scope" value="Eukaryota"/>
</dbReference>
<dbReference type="Proteomes" id="UP000006671">
    <property type="component" value="Unassembled WGS sequence"/>
</dbReference>
<dbReference type="InParanoid" id="D2V4A3"/>
<feature type="repeat" description="WD" evidence="7">
    <location>
        <begin position="365"/>
        <end position="399"/>
    </location>
</feature>
<comment type="similarity">
    <text evidence="6">Belongs to the WD repeat WDR6 family.</text>
</comment>
<dbReference type="GeneID" id="8848412"/>
<evidence type="ECO:0000256" key="4">
    <source>
        <dbReference type="ARBA" id="ARBA00022694"/>
    </source>
</evidence>
<evidence type="ECO:0000313" key="10">
    <source>
        <dbReference type="Proteomes" id="UP000006671"/>
    </source>
</evidence>
<dbReference type="InterPro" id="IPR001680">
    <property type="entry name" value="WD40_rpt"/>
</dbReference>
<proteinExistence type="inferred from homology"/>
<feature type="repeat" description="WD" evidence="7">
    <location>
        <begin position="263"/>
        <end position="304"/>
    </location>
</feature>
<feature type="region of interest" description="Disordered" evidence="8">
    <location>
        <begin position="2247"/>
        <end position="2276"/>
    </location>
</feature>
<gene>
    <name evidence="9" type="ORF">NAEGRDRAFT_57086</name>
</gene>
<dbReference type="OrthoDB" id="5594999at2759"/>
<dbReference type="SMART" id="SM00320">
    <property type="entry name" value="WD40"/>
    <property type="match status" value="12"/>
</dbReference>
<keyword evidence="4" id="KW-0819">tRNA processing</keyword>
<evidence type="ECO:0000256" key="5">
    <source>
        <dbReference type="ARBA" id="ARBA00022737"/>
    </source>
</evidence>
<keyword evidence="10" id="KW-1185">Reference proteome</keyword>
<evidence type="ECO:0000256" key="2">
    <source>
        <dbReference type="ARBA" id="ARBA00022490"/>
    </source>
</evidence>
<dbReference type="RefSeq" id="XP_002681226.1">
    <property type="nucleotide sequence ID" value="XM_002681180.1"/>
</dbReference>
<evidence type="ECO:0000256" key="7">
    <source>
        <dbReference type="PROSITE-ProRule" id="PRU00221"/>
    </source>
</evidence>
<dbReference type="PANTHER" id="PTHR14344">
    <property type="entry name" value="WD REPEAT PROTEIN"/>
    <property type="match status" value="1"/>
</dbReference>
<evidence type="ECO:0000256" key="3">
    <source>
        <dbReference type="ARBA" id="ARBA00022574"/>
    </source>
</evidence>
<name>D2V4A3_NAEGR</name>
<evidence type="ECO:0000313" key="9">
    <source>
        <dbReference type="EMBL" id="EFC48482.1"/>
    </source>
</evidence>
<dbReference type="Pfam" id="PF00400">
    <property type="entry name" value="WD40"/>
    <property type="match status" value="3"/>
</dbReference>
<dbReference type="PROSITE" id="PS50294">
    <property type="entry name" value="WD_REPEATS_REGION"/>
    <property type="match status" value="2"/>
</dbReference>
<feature type="compositionally biased region" description="Basic and acidic residues" evidence="8">
    <location>
        <begin position="2304"/>
        <end position="2314"/>
    </location>
</feature>
<keyword evidence="5" id="KW-0677">Repeat</keyword>
<dbReference type="Gene3D" id="2.130.10.10">
    <property type="entry name" value="YVTN repeat-like/Quinoprotein amine dehydrogenase"/>
    <property type="match status" value="4"/>
</dbReference>
<feature type="region of interest" description="Disordered" evidence="8">
    <location>
        <begin position="2289"/>
        <end position="2314"/>
    </location>
</feature>
<dbReference type="PANTHER" id="PTHR14344:SF3">
    <property type="entry name" value="WD REPEAT-CONTAINING PROTEIN 6"/>
    <property type="match status" value="1"/>
</dbReference>
<comment type="subcellular location">
    <subcellularLocation>
        <location evidence="1">Cytoplasm</location>
    </subcellularLocation>
</comment>
<dbReference type="VEuPathDB" id="AmoebaDB:NAEGRDRAFT_57086"/>
<evidence type="ECO:0000256" key="1">
    <source>
        <dbReference type="ARBA" id="ARBA00004496"/>
    </source>
</evidence>
<dbReference type="InterPro" id="IPR036322">
    <property type="entry name" value="WD40_repeat_dom_sf"/>
</dbReference>
<dbReference type="PROSITE" id="PS50082">
    <property type="entry name" value="WD_REPEATS_2"/>
    <property type="match status" value="3"/>
</dbReference>
<dbReference type="GO" id="GO:0030488">
    <property type="term" value="P:tRNA methylation"/>
    <property type="evidence" value="ECO:0007669"/>
    <property type="project" value="TreeGrafter"/>
</dbReference>
<dbReference type="InterPro" id="IPR051973">
    <property type="entry name" value="tRNA_Anticodon_Mtase-Reg"/>
</dbReference>
<keyword evidence="3 7" id="KW-0853">WD repeat</keyword>
<protein>
    <submittedName>
        <fullName evidence="9">WD40 repeat domain-containing protein</fullName>
    </submittedName>
</protein>
<reference evidence="9 10" key="1">
    <citation type="journal article" date="2010" name="Cell">
        <title>The genome of Naegleria gruberi illuminates early eukaryotic versatility.</title>
        <authorList>
            <person name="Fritz-Laylin L.K."/>
            <person name="Prochnik S.E."/>
            <person name="Ginger M.L."/>
            <person name="Dacks J.B."/>
            <person name="Carpenter M.L."/>
            <person name="Field M.C."/>
            <person name="Kuo A."/>
            <person name="Paredez A."/>
            <person name="Chapman J."/>
            <person name="Pham J."/>
            <person name="Shu S."/>
            <person name="Neupane R."/>
            <person name="Cipriano M."/>
            <person name="Mancuso J."/>
            <person name="Tu H."/>
            <person name="Salamov A."/>
            <person name="Lindquist E."/>
            <person name="Shapiro H."/>
            <person name="Lucas S."/>
            <person name="Grigoriev I.V."/>
            <person name="Cande W.Z."/>
            <person name="Fulton C."/>
            <person name="Rokhsar D.S."/>
            <person name="Dawson S.C."/>
        </authorList>
    </citation>
    <scope>NUCLEOTIDE SEQUENCE [LARGE SCALE GENOMIC DNA]</scope>
    <source>
        <strain evidence="9 10">NEG-M</strain>
    </source>
</reference>